<protein>
    <submittedName>
        <fullName evidence="1">Uncharacterized protein</fullName>
    </submittedName>
</protein>
<evidence type="ECO:0000313" key="1">
    <source>
        <dbReference type="EMBL" id="MPM67213.1"/>
    </source>
</evidence>
<gene>
    <name evidence="1" type="ORF">SDC9_114130</name>
</gene>
<proteinExistence type="predicted"/>
<accession>A0A645BVG7</accession>
<sequence length="105" mass="12303">MVLIYIQRSVDRTQQRIAAEIHESKAGSFTRISIVRDNRILQTARLVHDRQSAVAQRNHLRQAAWFECGRHQEQIRACVHLLRQGDVKIDDRRETIRIFGSKVTE</sequence>
<dbReference type="EMBL" id="VSSQ01021556">
    <property type="protein sequence ID" value="MPM67213.1"/>
    <property type="molecule type" value="Genomic_DNA"/>
</dbReference>
<dbReference type="AlphaFoldDB" id="A0A645BVG7"/>
<reference evidence="1" key="1">
    <citation type="submission" date="2019-08" db="EMBL/GenBank/DDBJ databases">
        <authorList>
            <person name="Kucharzyk K."/>
            <person name="Murdoch R.W."/>
            <person name="Higgins S."/>
            <person name="Loffler F."/>
        </authorList>
    </citation>
    <scope>NUCLEOTIDE SEQUENCE</scope>
</reference>
<name>A0A645BVG7_9ZZZZ</name>
<organism evidence="1">
    <name type="scientific">bioreactor metagenome</name>
    <dbReference type="NCBI Taxonomy" id="1076179"/>
    <lineage>
        <taxon>unclassified sequences</taxon>
        <taxon>metagenomes</taxon>
        <taxon>ecological metagenomes</taxon>
    </lineage>
</organism>
<comment type="caution">
    <text evidence="1">The sequence shown here is derived from an EMBL/GenBank/DDBJ whole genome shotgun (WGS) entry which is preliminary data.</text>
</comment>